<evidence type="ECO:0000313" key="1">
    <source>
        <dbReference type="EMBL" id="AUD78948.1"/>
    </source>
</evidence>
<protein>
    <submittedName>
        <fullName evidence="1">Uncharacterized protein</fullName>
    </submittedName>
</protein>
<dbReference type="Pfam" id="PF14175">
    <property type="entry name" value="YaaC"/>
    <property type="match status" value="1"/>
</dbReference>
<dbReference type="Proteomes" id="UP000232693">
    <property type="component" value="Chromosome"/>
</dbReference>
<evidence type="ECO:0000313" key="2">
    <source>
        <dbReference type="Proteomes" id="UP000232693"/>
    </source>
</evidence>
<proteinExistence type="predicted"/>
<name>A0A2K9B211_9GAMM</name>
<dbReference type="EMBL" id="CP025120">
    <property type="protein sequence ID" value="AUD78948.1"/>
    <property type="molecule type" value="Genomic_DNA"/>
</dbReference>
<dbReference type="InterPro" id="IPR026988">
    <property type="entry name" value="YaaC-like"/>
</dbReference>
<dbReference type="OrthoDB" id="7041536at2"/>
<sequence length="347" mass="39565">MSEIVRIKLKGKEIRPHKSVVSPELAARNVLTNSPWDFVDLWMKKEKQKNALFYWNQARVFHEASKGLPTQSAPLLHYYSFMNAVKALLTAKGIKFKEYHGVASHNMRNPASKISLTNEGIKIKQNGILPSLSLYYGELEQAKMFSLQELLFNLPYIHRTYCLTYPSQTDMFIPIKDAEFVVNKSIKQAYFRAKLSKDFSTLQVINRLPPAFIQDTDKGVIRSSATVSFSRPGKPTAADINNLVSLHKVLRHDLQYINGTQTLWYIKSKTSGPKRISKLPSTLTLAAMHRLSELSRYKPLELDSFLSGQKNWLLSEFIQQAPNQFFDEIASEITGHQFLIPNVRAAT</sequence>
<keyword evidence="2" id="KW-1185">Reference proteome</keyword>
<dbReference type="KEGG" id="kpd:CW740_06670"/>
<organism evidence="1 2">
    <name type="scientific">Kangiella profundi</name>
    <dbReference type="NCBI Taxonomy" id="1561924"/>
    <lineage>
        <taxon>Bacteria</taxon>
        <taxon>Pseudomonadati</taxon>
        <taxon>Pseudomonadota</taxon>
        <taxon>Gammaproteobacteria</taxon>
        <taxon>Kangiellales</taxon>
        <taxon>Kangiellaceae</taxon>
        <taxon>Kangiella</taxon>
    </lineage>
</organism>
<dbReference type="RefSeq" id="WP_106646790.1">
    <property type="nucleotide sequence ID" value="NZ_BMGO01000001.1"/>
</dbReference>
<dbReference type="AlphaFoldDB" id="A0A2K9B211"/>
<accession>A0A2K9B211</accession>
<gene>
    <name evidence="1" type="ORF">CW740_06670</name>
</gene>
<reference evidence="1 2" key="1">
    <citation type="submission" date="2017-12" db="EMBL/GenBank/DDBJ databases">
        <title>Kangiella profundi FT102 completed genome.</title>
        <authorList>
            <person name="Xu J."/>
            <person name="Wang J."/>
            <person name="Lu Y."/>
        </authorList>
    </citation>
    <scope>NUCLEOTIDE SEQUENCE [LARGE SCALE GENOMIC DNA]</scope>
    <source>
        <strain evidence="1 2">FT102</strain>
    </source>
</reference>